<dbReference type="EMBL" id="CM055741">
    <property type="protein sequence ID" value="KAJ8001630.1"/>
    <property type="molecule type" value="Genomic_DNA"/>
</dbReference>
<accession>A0ACC2GDV1</accession>
<proteinExistence type="predicted"/>
<sequence length="98" mass="11067">MWFIWIKKLFGQNMTYSNDGHSANHDLPHHLCHYCDGPSEEPFILPKSPEWVGSDWAVLSYSSPAPPCGWLVVGIRGASCQACWELRLTKTCKGAQQF</sequence>
<name>A0ACC2GDV1_DALPE</name>
<protein>
    <submittedName>
        <fullName evidence="1">Uncharacterized protein</fullName>
    </submittedName>
</protein>
<keyword evidence="2" id="KW-1185">Reference proteome</keyword>
<reference evidence="1" key="1">
    <citation type="submission" date="2021-05" db="EMBL/GenBank/DDBJ databases">
        <authorList>
            <person name="Pan Q."/>
            <person name="Jouanno E."/>
            <person name="Zahm M."/>
            <person name="Klopp C."/>
            <person name="Cabau C."/>
            <person name="Louis A."/>
            <person name="Berthelot C."/>
            <person name="Parey E."/>
            <person name="Roest Crollius H."/>
            <person name="Montfort J."/>
            <person name="Robinson-Rechavi M."/>
            <person name="Bouchez O."/>
            <person name="Lampietro C."/>
            <person name="Lopez Roques C."/>
            <person name="Donnadieu C."/>
            <person name="Postlethwait J."/>
            <person name="Bobe J."/>
            <person name="Dillon D."/>
            <person name="Chandos A."/>
            <person name="von Hippel F."/>
            <person name="Guiguen Y."/>
        </authorList>
    </citation>
    <scope>NUCLEOTIDE SEQUENCE</scope>
    <source>
        <strain evidence="1">YG-Jan2019</strain>
    </source>
</reference>
<gene>
    <name evidence="1" type="ORF">DPEC_G00171470</name>
</gene>
<organism evidence="1 2">
    <name type="scientific">Dallia pectoralis</name>
    <name type="common">Alaska blackfish</name>
    <dbReference type="NCBI Taxonomy" id="75939"/>
    <lineage>
        <taxon>Eukaryota</taxon>
        <taxon>Metazoa</taxon>
        <taxon>Chordata</taxon>
        <taxon>Craniata</taxon>
        <taxon>Vertebrata</taxon>
        <taxon>Euteleostomi</taxon>
        <taxon>Actinopterygii</taxon>
        <taxon>Neopterygii</taxon>
        <taxon>Teleostei</taxon>
        <taxon>Protacanthopterygii</taxon>
        <taxon>Esociformes</taxon>
        <taxon>Umbridae</taxon>
        <taxon>Dallia</taxon>
    </lineage>
</organism>
<evidence type="ECO:0000313" key="2">
    <source>
        <dbReference type="Proteomes" id="UP001157502"/>
    </source>
</evidence>
<comment type="caution">
    <text evidence="1">The sequence shown here is derived from an EMBL/GenBank/DDBJ whole genome shotgun (WGS) entry which is preliminary data.</text>
</comment>
<evidence type="ECO:0000313" key="1">
    <source>
        <dbReference type="EMBL" id="KAJ8001630.1"/>
    </source>
</evidence>
<dbReference type="Proteomes" id="UP001157502">
    <property type="component" value="Chromosome 14"/>
</dbReference>